<evidence type="ECO:0000313" key="1">
    <source>
        <dbReference type="EMBL" id="EKN66852.1"/>
    </source>
</evidence>
<dbReference type="STRING" id="1131731.BAZO_10627"/>
<keyword evidence="2" id="KW-1185">Reference proteome</keyword>
<dbReference type="RefSeq" id="WP_003331440.1">
    <property type="nucleotide sequence ID" value="NZ_AJLR01000069.1"/>
</dbReference>
<dbReference type="Proteomes" id="UP000006315">
    <property type="component" value="Unassembled WGS sequence"/>
</dbReference>
<dbReference type="AlphaFoldDB" id="K6D2X6"/>
<name>K6D2X6_SCHAZ</name>
<reference evidence="1 2" key="1">
    <citation type="journal article" date="2012" name="Front. Microbiol.">
        <title>Redundancy and modularity in membrane-associated dissimilatory nitrate reduction in Bacillus.</title>
        <authorList>
            <person name="Heylen K."/>
            <person name="Keltjens J."/>
        </authorList>
    </citation>
    <scope>NUCLEOTIDE SEQUENCE [LARGE SCALE GENOMIC DNA]</scope>
    <source>
        <strain evidence="1 2">LMG 9581</strain>
    </source>
</reference>
<gene>
    <name evidence="1" type="ORF">BAZO_10627</name>
</gene>
<protein>
    <recommendedName>
        <fullName evidence="3">DUF4363 family protein</fullName>
    </recommendedName>
</protein>
<evidence type="ECO:0008006" key="3">
    <source>
        <dbReference type="Google" id="ProtNLM"/>
    </source>
</evidence>
<dbReference type="InterPro" id="IPR025373">
    <property type="entry name" value="DUF4363"/>
</dbReference>
<dbReference type="PROSITE" id="PS51257">
    <property type="entry name" value="PROKAR_LIPOPROTEIN"/>
    <property type="match status" value="1"/>
</dbReference>
<dbReference type="GeneID" id="89469571"/>
<organism evidence="1 2">
    <name type="scientific">Schinkia azotoformans LMG 9581</name>
    <dbReference type="NCBI Taxonomy" id="1131731"/>
    <lineage>
        <taxon>Bacteria</taxon>
        <taxon>Bacillati</taxon>
        <taxon>Bacillota</taxon>
        <taxon>Bacilli</taxon>
        <taxon>Bacillales</taxon>
        <taxon>Bacillaceae</taxon>
        <taxon>Calidifontibacillus/Schinkia group</taxon>
        <taxon>Schinkia</taxon>
    </lineage>
</organism>
<comment type="caution">
    <text evidence="1">The sequence shown here is derived from an EMBL/GenBank/DDBJ whole genome shotgun (WGS) entry which is preliminary data.</text>
</comment>
<dbReference type="EMBL" id="AJLR01000069">
    <property type="protein sequence ID" value="EKN66852.1"/>
    <property type="molecule type" value="Genomic_DNA"/>
</dbReference>
<dbReference type="PATRIC" id="fig|1131731.3.peg.2208"/>
<sequence>MQVNLKFIMMSVCFFILVGCSDEKIKNKPIYQKSEEIMDLLNHSQWEKAGDEAKAISDLYKKNRWKLQLLGGEMEYSELEQEISKLKISIEEKDKREAKTNIVLIQDYIKAIYFR</sequence>
<evidence type="ECO:0000313" key="2">
    <source>
        <dbReference type="Proteomes" id="UP000006315"/>
    </source>
</evidence>
<accession>K6D2X6</accession>
<proteinExistence type="predicted"/>
<dbReference type="Pfam" id="PF14276">
    <property type="entry name" value="DUF4363"/>
    <property type="match status" value="1"/>
</dbReference>